<dbReference type="EMBL" id="LR812490">
    <property type="protein sequence ID" value="CAC5343601.1"/>
    <property type="molecule type" value="Genomic_DNA"/>
</dbReference>
<dbReference type="PRINTS" id="PR00723">
    <property type="entry name" value="SUBTILISIN"/>
</dbReference>
<protein>
    <submittedName>
        <fullName evidence="13">Similar to tr Q12JK6 Q12JK6_SHEDO Peptidase S8 and S53</fullName>
    </submittedName>
</protein>
<dbReference type="InterPro" id="IPR054399">
    <property type="entry name" value="Fervidolysin-like_N_prodom"/>
</dbReference>
<dbReference type="CDD" id="cd07473">
    <property type="entry name" value="Peptidases_S8_Subtilisin_like"/>
    <property type="match status" value="1"/>
</dbReference>
<keyword evidence="4 7" id="KW-0378">Hydrolase</keyword>
<keyword evidence="5 7" id="KW-0720">Serine protease</keyword>
<feature type="domain" description="SbsA Ig-like" evidence="11">
    <location>
        <begin position="420"/>
        <end position="531"/>
    </location>
</feature>
<dbReference type="Pfam" id="PF13205">
    <property type="entry name" value="Big_5"/>
    <property type="match status" value="2"/>
</dbReference>
<evidence type="ECO:0000256" key="4">
    <source>
        <dbReference type="ARBA" id="ARBA00022801"/>
    </source>
</evidence>
<gene>
    <name evidence="13" type="ORF">PLAN_40016</name>
</gene>
<evidence type="ECO:0000313" key="14">
    <source>
        <dbReference type="Proteomes" id="UP000196521"/>
    </source>
</evidence>
<organism evidence="13 14">
    <name type="scientific">Planktothrix rubescens CCAP 1459/22</name>
    <dbReference type="NCBI Taxonomy" id="329571"/>
    <lineage>
        <taxon>Bacteria</taxon>
        <taxon>Bacillati</taxon>
        <taxon>Cyanobacteriota</taxon>
        <taxon>Cyanophyceae</taxon>
        <taxon>Oscillatoriophycideae</taxon>
        <taxon>Oscillatoriales</taxon>
        <taxon>Microcoleaceae</taxon>
        <taxon>Planktothrix</taxon>
    </lineage>
</organism>
<dbReference type="InterPro" id="IPR034204">
    <property type="entry name" value="PfSUB1-like_cat_dom"/>
</dbReference>
<dbReference type="Pfam" id="PF00082">
    <property type="entry name" value="Peptidase_S8"/>
    <property type="match status" value="1"/>
</dbReference>
<evidence type="ECO:0000256" key="8">
    <source>
        <dbReference type="RuleBase" id="RU003355"/>
    </source>
</evidence>
<dbReference type="InterPro" id="IPR001343">
    <property type="entry name" value="Hemolysn_Ca-bd"/>
</dbReference>
<dbReference type="PROSITE" id="PS51892">
    <property type="entry name" value="SUBTILASE"/>
    <property type="match status" value="1"/>
</dbReference>
<evidence type="ECO:0000256" key="1">
    <source>
        <dbReference type="ARBA" id="ARBA00011073"/>
    </source>
</evidence>
<feature type="domain" description="Fervidolysin-like N-terminal prodomain" evidence="12">
    <location>
        <begin position="5"/>
        <end position="71"/>
    </location>
</feature>
<dbReference type="Pfam" id="PF22148">
    <property type="entry name" value="Fervidolysin_NPro-like"/>
    <property type="match status" value="1"/>
</dbReference>
<dbReference type="InterPro" id="IPR011049">
    <property type="entry name" value="Serralysin-like_metalloprot_C"/>
</dbReference>
<feature type="region of interest" description="Disordered" evidence="9">
    <location>
        <begin position="81"/>
        <end position="122"/>
    </location>
</feature>
<sequence>MVTSFSSDRVIVKLNPTANASEITNLQSEIGVTQVTKASQLGIDIWQIPSGTVEQTISAYKDDPRFEYIEPDYIITLDDVQKPSSTQESSGKITPQATTPNDPSYSQLWGLNNTGQDGGTPDADIDAPEAWDIQKGDPNLVIGVIDTGVDYDHPDLSANIWTNPGEIAGDGIDNDSNGYIDDVRGWDFASNDNNPMDVHGHGTHVAGTIAGKGNNGVGVTGVAWNAKIMPLKYLNDSGVGPTSNAILAINYATAKGVKLTNNSWGGGGYSQALYDAINTAGQQGALFIASAGNESNNNDANPAYPASYDLANIISVASTTRTDGLSSFSNYGATTVDLGAPGSSIYSTLPNSSYGTLSGTSMASPQVTGAAALLWSQNPTWTAQQVKNKLMQTTDPISALSGKTVTGGRLNINNALASSDTTPPATSSFTPVDNATGIAVGADLVVNFSETIQKGTGDIVIKKLSDNYVVETIAVTNSNVTVSGSQLTIIPTNDLAQTTDYYVEIANGAIKDIAGNNYPGITGNSTWNFTTVAPPDTSPPATTPPAASSFTPVDNATGIAVGADLVVNFSEAIQKSTGDIVIKKLSDNSVVETIAVTNSNVTVSDSQLTINPTANLATGTDYYIGIANGAIKDTAGNNYAGITGNSIWNFKTQGTPVINGTANNDILTGTANPETINGLGGNNKLSGLGGNDTLNGGAGNDTLNGGAGSDQLKGGTGNDTYVVDNAGDIVTELAAQGTDLVQSSIAYTLPANVENLTLTGTTAINGTGNGLANTINGNNANNTLNGSTGNDLILGNGGVDKLLGGAGNDSLNGGAGNDTLTGGLGADKFIYNTNAAFTTTAVGVDTITDFNISQTDQIVLDKTTFTSISSAAGTEFSVASGEFAKVTSDALAATSAADIVYNTTTGALFYNQNGTAVGFGTGAKFLTLTNQPILITENQFLIQA</sequence>
<feature type="active site" description="Charge relay system" evidence="6 7">
    <location>
        <position position="201"/>
    </location>
</feature>
<comment type="similarity">
    <text evidence="1 7 8">Belongs to the peptidase S8 family.</text>
</comment>
<dbReference type="Pfam" id="PF00353">
    <property type="entry name" value="HemolysinCabind"/>
    <property type="match status" value="2"/>
</dbReference>
<dbReference type="AlphaFoldDB" id="A0A6J7ZLG8"/>
<dbReference type="Gene3D" id="2.150.10.10">
    <property type="entry name" value="Serralysin-like metalloprotease, C-terminal"/>
    <property type="match status" value="1"/>
</dbReference>
<dbReference type="Proteomes" id="UP000196521">
    <property type="component" value="Chromosome"/>
</dbReference>
<dbReference type="EMBL" id="CZCZ02000014">
    <property type="protein sequence ID" value="CAC5343601.1"/>
    <property type="molecule type" value="Genomic_DNA"/>
</dbReference>
<name>A0A6J7ZLG8_PLARU</name>
<proteinExistence type="inferred from homology"/>
<evidence type="ECO:0000259" key="11">
    <source>
        <dbReference type="Pfam" id="PF13205"/>
    </source>
</evidence>
<keyword evidence="14" id="KW-1185">Reference proteome</keyword>
<evidence type="ECO:0000256" key="2">
    <source>
        <dbReference type="ARBA" id="ARBA00022670"/>
    </source>
</evidence>
<dbReference type="PROSITE" id="PS00137">
    <property type="entry name" value="SUBTILASE_HIS"/>
    <property type="match status" value="1"/>
</dbReference>
<dbReference type="PANTHER" id="PTHR43399">
    <property type="entry name" value="SUBTILISIN-RELATED"/>
    <property type="match status" value="1"/>
</dbReference>
<dbReference type="PROSITE" id="PS00138">
    <property type="entry name" value="SUBTILASE_SER"/>
    <property type="match status" value="1"/>
</dbReference>
<dbReference type="InterPro" id="IPR023828">
    <property type="entry name" value="Peptidase_S8_Ser-AS"/>
</dbReference>
<evidence type="ECO:0000313" key="13">
    <source>
        <dbReference type="EMBL" id="CAC5343601.1"/>
    </source>
</evidence>
<feature type="active site" description="Charge relay system" evidence="6 7">
    <location>
        <position position="361"/>
    </location>
</feature>
<feature type="domain" description="SbsA Ig-like" evidence="11">
    <location>
        <begin position="542"/>
        <end position="652"/>
    </location>
</feature>
<dbReference type="InterPro" id="IPR015500">
    <property type="entry name" value="Peptidase_S8_subtilisin-rel"/>
</dbReference>
<dbReference type="InterPro" id="IPR051048">
    <property type="entry name" value="Peptidase_S8/S53_subtilisin"/>
</dbReference>
<evidence type="ECO:0000256" key="7">
    <source>
        <dbReference type="PROSITE-ProRule" id="PRU01240"/>
    </source>
</evidence>
<dbReference type="InterPro" id="IPR022398">
    <property type="entry name" value="Peptidase_S8_His-AS"/>
</dbReference>
<dbReference type="PRINTS" id="PR00313">
    <property type="entry name" value="CABNDNGRPT"/>
</dbReference>
<dbReference type="GO" id="GO:0004252">
    <property type="term" value="F:serine-type endopeptidase activity"/>
    <property type="evidence" value="ECO:0007669"/>
    <property type="project" value="UniProtKB-UniRule"/>
</dbReference>
<reference evidence="13" key="1">
    <citation type="submission" date="2020-05" db="EMBL/GenBank/DDBJ databases">
        <authorList>
            <consortium name="Genoscope - CEA"/>
            <person name="William W."/>
        </authorList>
    </citation>
    <scope>NUCLEOTIDE SEQUENCE [LARGE SCALE GENOMIC DNA]</scope>
    <source>
        <strain evidence="13">PCC 7821</strain>
    </source>
</reference>
<evidence type="ECO:0000256" key="6">
    <source>
        <dbReference type="PIRSR" id="PIRSR615500-1"/>
    </source>
</evidence>
<dbReference type="GO" id="GO:0005509">
    <property type="term" value="F:calcium ion binding"/>
    <property type="evidence" value="ECO:0007669"/>
    <property type="project" value="InterPro"/>
</dbReference>
<dbReference type="PROSITE" id="PS00136">
    <property type="entry name" value="SUBTILASE_ASP"/>
    <property type="match status" value="1"/>
</dbReference>
<feature type="active site" description="Charge relay system" evidence="6 7">
    <location>
        <position position="146"/>
    </location>
</feature>
<evidence type="ECO:0000256" key="5">
    <source>
        <dbReference type="ARBA" id="ARBA00022825"/>
    </source>
</evidence>
<keyword evidence="3" id="KW-0732">Signal</keyword>
<keyword evidence="2 7" id="KW-0645">Protease</keyword>
<evidence type="ECO:0000256" key="3">
    <source>
        <dbReference type="ARBA" id="ARBA00022729"/>
    </source>
</evidence>
<accession>A0A6J7ZLG8</accession>
<dbReference type="InterPro" id="IPR014755">
    <property type="entry name" value="Cu-Rt/internalin_Ig-like"/>
</dbReference>
<dbReference type="RefSeq" id="WP_199918588.1">
    <property type="nucleotide sequence ID" value="NZ_LR812490.1"/>
</dbReference>
<dbReference type="Gene3D" id="3.40.50.200">
    <property type="entry name" value="Peptidase S8/S53 domain"/>
    <property type="match status" value="1"/>
</dbReference>
<feature type="compositionally biased region" description="Polar residues" evidence="9">
    <location>
        <begin position="82"/>
        <end position="115"/>
    </location>
</feature>
<dbReference type="PANTHER" id="PTHR43399:SF4">
    <property type="entry name" value="CELL WALL-ASSOCIATED PROTEASE"/>
    <property type="match status" value="1"/>
</dbReference>
<dbReference type="InterPro" id="IPR036852">
    <property type="entry name" value="Peptidase_S8/S53_dom_sf"/>
</dbReference>
<dbReference type="GO" id="GO:0006508">
    <property type="term" value="P:proteolysis"/>
    <property type="evidence" value="ECO:0007669"/>
    <property type="project" value="UniProtKB-KW"/>
</dbReference>
<feature type="domain" description="Peptidase S8/S53" evidence="10">
    <location>
        <begin position="139"/>
        <end position="394"/>
    </location>
</feature>
<comment type="caution">
    <text evidence="13">The sequence shown here is derived from an EMBL/GenBank/DDBJ whole genome shotgun (WGS) entry which is preliminary data.</text>
</comment>
<dbReference type="Gene3D" id="2.60.40.1220">
    <property type="match status" value="2"/>
</dbReference>
<dbReference type="PROSITE" id="PS00330">
    <property type="entry name" value="HEMOLYSIN_CALCIUM"/>
    <property type="match status" value="5"/>
</dbReference>
<dbReference type="SUPFAM" id="SSF51120">
    <property type="entry name" value="beta-Roll"/>
    <property type="match status" value="2"/>
</dbReference>
<evidence type="ECO:0000256" key="9">
    <source>
        <dbReference type="SAM" id="MobiDB-lite"/>
    </source>
</evidence>
<dbReference type="InterPro" id="IPR000209">
    <property type="entry name" value="Peptidase_S8/S53_dom"/>
</dbReference>
<evidence type="ECO:0000259" key="10">
    <source>
        <dbReference type="Pfam" id="PF00082"/>
    </source>
</evidence>
<dbReference type="SUPFAM" id="SSF52743">
    <property type="entry name" value="Subtilisin-like"/>
    <property type="match status" value="1"/>
</dbReference>
<dbReference type="InterPro" id="IPR023827">
    <property type="entry name" value="Peptidase_S8_Asp-AS"/>
</dbReference>
<evidence type="ECO:0000259" key="12">
    <source>
        <dbReference type="Pfam" id="PF22148"/>
    </source>
</evidence>
<dbReference type="InterPro" id="IPR018511">
    <property type="entry name" value="Hemolysin-typ_Ca-bd_CS"/>
</dbReference>
<dbReference type="InterPro" id="IPR032812">
    <property type="entry name" value="SbsA_Ig"/>
</dbReference>